<evidence type="ECO:0000313" key="1">
    <source>
        <dbReference type="EMBL" id="ASR77333.1"/>
    </source>
</evidence>
<dbReference type="OrthoDB" id="14965at10239"/>
<evidence type="ECO:0000313" key="2">
    <source>
        <dbReference type="Proteomes" id="UP000225626"/>
    </source>
</evidence>
<accession>A0A222YZI5</accession>
<dbReference type="EMBL" id="MF347636">
    <property type="protein sequence ID" value="ASR77333.1"/>
    <property type="molecule type" value="Genomic_DNA"/>
</dbReference>
<keyword evidence="2" id="KW-1185">Reference proteome</keyword>
<proteinExistence type="predicted"/>
<reference evidence="1 2" key="1">
    <citation type="submission" date="2017-06" db="EMBL/GenBank/DDBJ databases">
        <authorList>
            <person name="Meridew S.N."/>
            <person name="Morgan R.E."/>
            <person name="Moussa A.T."/>
            <person name="Shahid S.H."/>
            <person name="Bhuiyan S."/>
            <person name="Nayek S."/>
            <person name="Suri N."/>
            <person name="Kim T."/>
            <person name="Layton S.R."/>
            <person name="Hughes L.E."/>
            <person name="Garlena R.A."/>
            <person name="Russell D.A."/>
            <person name="Pope W.H."/>
            <person name="Jacobs-Sera D."/>
            <person name="Hendrix R.W."/>
            <person name="Hatfull G.F."/>
        </authorList>
    </citation>
    <scope>NUCLEOTIDE SEQUENCE [LARGE SCALE GENOMIC DNA]</scope>
</reference>
<dbReference type="SUPFAM" id="SSF56300">
    <property type="entry name" value="Metallo-dependent phosphatases"/>
    <property type="match status" value="1"/>
</dbReference>
<dbReference type="Proteomes" id="UP000225626">
    <property type="component" value="Segment"/>
</dbReference>
<protein>
    <submittedName>
        <fullName evidence="1">Metallophosphoesterase</fullName>
    </submittedName>
</protein>
<dbReference type="InterPro" id="IPR029052">
    <property type="entry name" value="Metallo-depent_PP-like"/>
</dbReference>
<gene>
    <name evidence="1" type="ORF">SEA_NOOTNOOT_65</name>
</gene>
<sequence length="253" mass="29219">MSKDMTWLFASDIHFPHHDERMVSLWFDVLKYLKPGAVDLPGDIDDAEETSRWVEGTSKEGFSLNYPGIQLTRKFQADIHEIVPDADKHFHDGNHGWYRHEKWLDKNASFTLTDGVYSPEVLYEHSKYGFQWHDYADQAVHRYGDIYVHHGDSISKHAGESVRNDVENWGVSLVRGHSHRMGVYNRTFDLTGETRRGYEIGHMCDTKQMGYDRTRNWQPGFAYGIVASTGEVFIDLVPIINYTCVIGTKVFRG</sequence>
<name>A0A222YZI5_9CAUD</name>
<organism evidence="1 2">
    <name type="scientific">Streptomyces phage NootNoot</name>
    <dbReference type="NCBI Taxonomy" id="2023992"/>
    <lineage>
        <taxon>Viruses</taxon>
        <taxon>Duplodnaviria</taxon>
        <taxon>Heunggongvirae</taxon>
        <taxon>Uroviricota</taxon>
        <taxon>Caudoviricetes</taxon>
        <taxon>Stanwilliamsviridae</taxon>
        <taxon>Boydwoodruffvirinae</taxon>
        <taxon>Samistivirus</taxon>
        <taxon>Samistivirus nootnoot</taxon>
    </lineage>
</organism>